<dbReference type="InterPro" id="IPR046358">
    <property type="entry name" value="Flagellin_C"/>
</dbReference>
<dbReference type="Pfam" id="PF00700">
    <property type="entry name" value="Flagellin_C"/>
    <property type="match status" value="1"/>
</dbReference>
<keyword evidence="3 4" id="KW-0975">Bacterial flagellum</keyword>
<feature type="domain" description="Flagellin N-terminal" evidence="5">
    <location>
        <begin position="3"/>
        <end position="139"/>
    </location>
</feature>
<sequence>MVVQHNLTAMNSNRMLGLTMSSQAKSTEKLSSGYKINRAADDAAGLSISEKMRKQIRGLTQASLNAQDGISAVQTAEGALTEVHDMLQRMNELAVKAANGTNSEDDRQYIQDEINQLITEIDRVAETTKFNETYLLKGNGSSVGDEITPTIKNAGALTALTPTLVQAEADVYTTGALAGTITAGDAVYTVEYMDKNGNVKTKDIAFTTTTAANTTADAFIAAANGDADLGALFDVDGDNTGITFTARTAGADQGRVLSVTVKSGSGSTLDPGTRTTTGADAYNTYDLSDAVDGDGDTITIGDKTYTWGNVAHASNGVYNDFATLQELAAADGYIISGTEDAATIRTESSALDLSLHVGADSTDENQISLQIDAMDATSLGLKTGSMEIDGESVKTLLVNGSDDANARAAIDTISAAIQKVSTQRSALGAVQNRLEHTINNLDNVVENTTAAESQIRDTDMATEMVKYSNNQILAQAGQAMLAQANQANQGVLSLLS</sequence>
<dbReference type="GO" id="GO:0009288">
    <property type="term" value="C:bacterial-type flagellum"/>
    <property type="evidence" value="ECO:0007669"/>
    <property type="project" value="UniProtKB-SubCell"/>
</dbReference>
<dbReference type="Proteomes" id="UP000824265">
    <property type="component" value="Unassembled WGS sequence"/>
</dbReference>
<dbReference type="Pfam" id="PF00669">
    <property type="entry name" value="Flagellin_N"/>
    <property type="match status" value="1"/>
</dbReference>
<dbReference type="AlphaFoldDB" id="A0A9D1R7Z3"/>
<keyword evidence="7" id="KW-0969">Cilium</keyword>
<proteinExistence type="inferred from homology"/>
<dbReference type="InterPro" id="IPR001492">
    <property type="entry name" value="Flagellin"/>
</dbReference>
<dbReference type="SUPFAM" id="SSF64518">
    <property type="entry name" value="Phase 1 flagellin"/>
    <property type="match status" value="1"/>
</dbReference>
<evidence type="ECO:0000313" key="8">
    <source>
        <dbReference type="Proteomes" id="UP000824265"/>
    </source>
</evidence>
<evidence type="ECO:0000256" key="3">
    <source>
        <dbReference type="ARBA" id="ARBA00023143"/>
    </source>
</evidence>
<comment type="function">
    <text evidence="4">Flagellin is the subunit protein which polymerizes to form the filaments of bacterial flagella.</text>
</comment>
<reference evidence="7" key="1">
    <citation type="journal article" date="2021" name="PeerJ">
        <title>Extensive microbial diversity within the chicken gut microbiome revealed by metagenomics and culture.</title>
        <authorList>
            <person name="Gilroy R."/>
            <person name="Ravi A."/>
            <person name="Getino M."/>
            <person name="Pursley I."/>
            <person name="Horton D.L."/>
            <person name="Alikhan N.F."/>
            <person name="Baker D."/>
            <person name="Gharbi K."/>
            <person name="Hall N."/>
            <person name="Watson M."/>
            <person name="Adriaenssens E.M."/>
            <person name="Foster-Nyarko E."/>
            <person name="Jarju S."/>
            <person name="Secka A."/>
            <person name="Antonio M."/>
            <person name="Oren A."/>
            <person name="Chaudhuri R.R."/>
            <person name="La Ragione R."/>
            <person name="Hildebrand F."/>
            <person name="Pallen M.J."/>
        </authorList>
    </citation>
    <scope>NUCLEOTIDE SEQUENCE</scope>
    <source>
        <strain evidence="7">CHK195-6426</strain>
    </source>
</reference>
<keyword evidence="4" id="KW-0964">Secreted</keyword>
<keyword evidence="7" id="KW-0282">Flagellum</keyword>
<dbReference type="InterPro" id="IPR042187">
    <property type="entry name" value="Flagellin_C_sub2"/>
</dbReference>
<dbReference type="GO" id="GO:0005198">
    <property type="term" value="F:structural molecule activity"/>
    <property type="evidence" value="ECO:0007669"/>
    <property type="project" value="UniProtKB-UniRule"/>
</dbReference>
<gene>
    <name evidence="7" type="ORF">H9742_09105</name>
</gene>
<comment type="caution">
    <text evidence="7">The sequence shown here is derived from an EMBL/GenBank/DDBJ whole genome shotgun (WGS) entry which is preliminary data.</text>
</comment>
<comment type="similarity">
    <text evidence="1 4">Belongs to the bacterial flagellin family.</text>
</comment>
<dbReference type="Gene3D" id="1.20.1330.10">
    <property type="entry name" value="f41 fragment of flagellin, N-terminal domain"/>
    <property type="match status" value="2"/>
</dbReference>
<name>A0A9D1R7Z3_9FIRM</name>
<comment type="subcellular location">
    <subcellularLocation>
        <location evidence="4">Secreted</location>
    </subcellularLocation>
    <subcellularLocation>
        <location evidence="4">Bacterial flagellum</location>
    </subcellularLocation>
</comment>
<reference evidence="7" key="2">
    <citation type="submission" date="2021-04" db="EMBL/GenBank/DDBJ databases">
        <authorList>
            <person name="Gilroy R."/>
        </authorList>
    </citation>
    <scope>NUCLEOTIDE SEQUENCE</scope>
    <source>
        <strain evidence="7">CHK195-6426</strain>
    </source>
</reference>
<evidence type="ECO:0000259" key="5">
    <source>
        <dbReference type="Pfam" id="PF00669"/>
    </source>
</evidence>
<dbReference type="GO" id="GO:0005576">
    <property type="term" value="C:extracellular region"/>
    <property type="evidence" value="ECO:0007669"/>
    <property type="project" value="UniProtKB-SubCell"/>
</dbReference>
<dbReference type="EMBL" id="DXGH01000050">
    <property type="protein sequence ID" value="HIW81656.1"/>
    <property type="molecule type" value="Genomic_DNA"/>
</dbReference>
<accession>A0A9D1R7Z3</accession>
<organism evidence="7 8">
    <name type="scientific">Candidatus Acetatifactor stercoripullorum</name>
    <dbReference type="NCBI Taxonomy" id="2838414"/>
    <lineage>
        <taxon>Bacteria</taxon>
        <taxon>Bacillati</taxon>
        <taxon>Bacillota</taxon>
        <taxon>Clostridia</taxon>
        <taxon>Lachnospirales</taxon>
        <taxon>Lachnospiraceae</taxon>
        <taxon>Acetatifactor</taxon>
    </lineage>
</organism>
<evidence type="ECO:0000256" key="4">
    <source>
        <dbReference type="RuleBase" id="RU362073"/>
    </source>
</evidence>
<feature type="domain" description="Flagellin C-terminal" evidence="6">
    <location>
        <begin position="410"/>
        <end position="495"/>
    </location>
</feature>
<dbReference type="InterPro" id="IPR001029">
    <property type="entry name" value="Flagellin_N"/>
</dbReference>
<dbReference type="Gene3D" id="3.30.70.2120">
    <property type="match status" value="1"/>
</dbReference>
<dbReference type="PANTHER" id="PTHR42792:SF2">
    <property type="entry name" value="FLAGELLIN"/>
    <property type="match status" value="1"/>
</dbReference>
<dbReference type="Gene3D" id="6.10.10.10">
    <property type="entry name" value="Flagellar export chaperone, C-terminal domain"/>
    <property type="match status" value="1"/>
</dbReference>
<dbReference type="PRINTS" id="PR00207">
    <property type="entry name" value="FLAGELLIN"/>
</dbReference>
<keyword evidence="7" id="KW-0966">Cell projection</keyword>
<evidence type="ECO:0000259" key="6">
    <source>
        <dbReference type="Pfam" id="PF00700"/>
    </source>
</evidence>
<evidence type="ECO:0000256" key="2">
    <source>
        <dbReference type="ARBA" id="ARBA00020110"/>
    </source>
</evidence>
<evidence type="ECO:0000256" key="1">
    <source>
        <dbReference type="ARBA" id="ARBA00005709"/>
    </source>
</evidence>
<protein>
    <recommendedName>
        <fullName evidence="2 4">Flagellin</fullName>
    </recommendedName>
</protein>
<dbReference type="PANTHER" id="PTHR42792">
    <property type="entry name" value="FLAGELLIN"/>
    <property type="match status" value="1"/>
</dbReference>
<evidence type="ECO:0000313" key="7">
    <source>
        <dbReference type="EMBL" id="HIW81656.1"/>
    </source>
</evidence>